<dbReference type="PANTHER" id="PTHR43651">
    <property type="entry name" value="1,4-ALPHA-GLUCAN-BRANCHING ENZYME"/>
    <property type="match status" value="1"/>
</dbReference>
<comment type="pathway">
    <text evidence="8">Glycan biosynthesis.</text>
</comment>
<evidence type="ECO:0000256" key="7">
    <source>
        <dbReference type="ARBA" id="ARBA00023234"/>
    </source>
</evidence>
<dbReference type="FunFam" id="3.20.20.80:FF:000001">
    <property type="entry name" value="1,4-alpha-glucan branching enzyme"/>
    <property type="match status" value="1"/>
</dbReference>
<name>D8QQC2_SELML</name>
<feature type="coiled-coil region" evidence="9">
    <location>
        <begin position="1082"/>
        <end position="1116"/>
    </location>
</feature>
<keyword evidence="7" id="KW-0934">Plastid</keyword>
<dbReference type="Pfam" id="PF02806">
    <property type="entry name" value="Alpha-amylase_C"/>
    <property type="match status" value="1"/>
</dbReference>
<dbReference type="InterPro" id="IPR014756">
    <property type="entry name" value="Ig_E-set"/>
</dbReference>
<keyword evidence="6" id="KW-0808">Transferase</keyword>
<dbReference type="SUPFAM" id="SSF51011">
    <property type="entry name" value="Glycosyl hydrolase domain"/>
    <property type="match status" value="1"/>
</dbReference>
<evidence type="ECO:0000256" key="4">
    <source>
        <dbReference type="ARBA" id="ARBA00011245"/>
    </source>
</evidence>
<dbReference type="Gene3D" id="3.20.20.80">
    <property type="entry name" value="Glycosidases"/>
    <property type="match status" value="1"/>
</dbReference>
<sequence>MAWSVTQAPAGRASCICPRGIGGSGGIGAAASSSQALRSSARRRKRVALCCGSPLLGRALSLSCHVHGKHYSRPSTRVSCADPVSPAESTAASTATASKDLLEPSKADHSMEEQTMEIAKQIQAFRDGSLKLKEQDAALPKVVPPPGDGQRIYEIDPYLKNYRDHLEYRYSQYKAKVDAINKHEGGLEAFSRGYEKFGFNRTAAGITYREWAPAAKSASLMGDFNNWNPNADMMKKNEYGVWELFLPNNADGSAAIPHGSRVKIHMETASGVKDAIPAWIKFAVQAPGEIPYNGIYYDPPPEERYEFKHPRPKRPNSLRVYEAHVGMSSTEPKVNSYSAFRDDVLPRIKGLGYNAVQLMAVMEHAYYGSFGYHITNFFAVSSRCGTPDELKSLIDKAHELGLFVLMDVVHSHCSNNVLDGLNMFDGTDSQYFHSGARGYHWMWDSRLFDYSSWEVLRFLLSNLRWWMEEYKFDGFRFDGITSMMYTHHGLQMTFTGQYSEYFGMTTDVDAVVYLMLANDLLHALYPQTITVAEDVSGMPTLCIPVADGGIGFDYRLQMAIADKWIDILEKLKDEEWNMGNIVFTLTNRRWMEKCISYAESHDQALVGDKTLAFWLMDKDMYDHMALDRPSTPRIDRGIALHKMIRLITMALGGEGYLNFMGNEFGHPEWIDFPRSDQKLPNGKFVPGNKNSFDKCRRRFDLGDADYLRYRGLQEFDRAMQQLEAKYEFMVAPHEYVSRKNEGDKIIVFEKGDLVFVFNFHWQKSYTDYRVGCLKPGNYKVVLDTDERLFGGFGRLDHSAVFHTNEGWYDDRPQSFQVYSPCRTAVVYAPGLSQRVAMADSSWDDAALITAFNSAVGKYQERHSSKESDGKSSHQEKIESASQQDQAAAEGSSQHADSSFVDPSSYYPYPYPQPHPSYPYPAFVYPVPAYACAPPPSHCCHHSCCHSSSTQSSRSDDPSFETLKLAILQSLSQLPPDKQLSLEDNAEVLIAWFNAGFRTARSPSRVVPISLFLIYWAERWLDQGFLPRTSESKKEAFRKYLEASGVLDSLTKVLVALYEENDKPPLAIDFIQHNLGGYTNEEYTKLKGERDELQLKYNELVAAHEELGRKFEELQLQLPPPEEAPPVEGAPPA</sequence>
<dbReference type="HOGENOM" id="CLU_009037_0_0_1"/>
<evidence type="ECO:0000256" key="3">
    <source>
        <dbReference type="ARBA" id="ARBA00009000"/>
    </source>
</evidence>
<dbReference type="Gramene" id="EFJ37770">
    <property type="protein sequence ID" value="EFJ37770"/>
    <property type="gene ID" value="SELMODRAFT_437348"/>
</dbReference>
<dbReference type="EMBL" id="GL377565">
    <property type="protein sequence ID" value="EFJ37770.1"/>
    <property type="molecule type" value="Genomic_DNA"/>
</dbReference>
<feature type="compositionally biased region" description="Basic and acidic residues" evidence="10">
    <location>
        <begin position="100"/>
        <end position="110"/>
    </location>
</feature>
<dbReference type="GO" id="GO:0004553">
    <property type="term" value="F:hydrolase activity, hydrolyzing O-glycosyl compounds"/>
    <property type="evidence" value="ECO:0007669"/>
    <property type="project" value="InterPro"/>
</dbReference>
<dbReference type="EC" id="2.4.1.18" evidence="5"/>
<protein>
    <recommendedName>
        <fullName evidence="5">1,4-alpha-glucan branching enzyme</fullName>
        <ecNumber evidence="5">2.4.1.18</ecNumber>
    </recommendedName>
</protein>
<dbReference type="GO" id="GO:0043169">
    <property type="term" value="F:cation binding"/>
    <property type="evidence" value="ECO:0007669"/>
    <property type="project" value="InterPro"/>
</dbReference>
<comment type="similarity">
    <text evidence="3">Belongs to the glycosyl hydrolase 13 family. GlgB subfamily.</text>
</comment>
<keyword evidence="13" id="KW-1185">Reference proteome</keyword>
<dbReference type="InParanoid" id="D8QQC2"/>
<evidence type="ECO:0000256" key="10">
    <source>
        <dbReference type="SAM" id="MobiDB-lite"/>
    </source>
</evidence>
<dbReference type="Gene3D" id="2.60.40.1180">
    <property type="entry name" value="Golgi alpha-mannosidase II"/>
    <property type="match status" value="1"/>
</dbReference>
<dbReference type="Proteomes" id="UP000001514">
    <property type="component" value="Unassembled WGS sequence"/>
</dbReference>
<dbReference type="InterPro" id="IPR013783">
    <property type="entry name" value="Ig-like_fold"/>
</dbReference>
<accession>D8QQC2</accession>
<dbReference type="CDD" id="cd02854">
    <property type="entry name" value="E_set_GBE_euk_N"/>
    <property type="match status" value="1"/>
</dbReference>
<keyword evidence="9" id="KW-0175">Coiled coil</keyword>
<comment type="subunit">
    <text evidence="4">Monomer.</text>
</comment>
<feature type="compositionally biased region" description="Basic and acidic residues" evidence="10">
    <location>
        <begin position="859"/>
        <end position="878"/>
    </location>
</feature>
<feature type="region of interest" description="Disordered" evidence="10">
    <location>
        <begin position="70"/>
        <end position="110"/>
    </location>
</feature>
<keyword evidence="7" id="KW-0035">Amyloplast</keyword>
<dbReference type="SUPFAM" id="SSF81296">
    <property type="entry name" value="E set domains"/>
    <property type="match status" value="1"/>
</dbReference>
<dbReference type="SUPFAM" id="SSF51445">
    <property type="entry name" value="(Trans)glycosidases"/>
    <property type="match status" value="1"/>
</dbReference>
<organism evidence="13">
    <name type="scientific">Selaginella moellendorffii</name>
    <name type="common">Spikemoss</name>
    <dbReference type="NCBI Taxonomy" id="88036"/>
    <lineage>
        <taxon>Eukaryota</taxon>
        <taxon>Viridiplantae</taxon>
        <taxon>Streptophyta</taxon>
        <taxon>Embryophyta</taxon>
        <taxon>Tracheophyta</taxon>
        <taxon>Lycopodiopsida</taxon>
        <taxon>Selaginellales</taxon>
        <taxon>Selaginellaceae</taxon>
        <taxon>Selaginella</taxon>
    </lineage>
</organism>
<proteinExistence type="inferred from homology"/>
<dbReference type="UniPathway" id="UPA00152"/>
<dbReference type="Pfam" id="PF02922">
    <property type="entry name" value="CBM_48"/>
    <property type="match status" value="1"/>
</dbReference>
<dbReference type="eggNOG" id="KOG0470">
    <property type="taxonomic scope" value="Eukaryota"/>
</dbReference>
<gene>
    <name evidence="12" type="ORF">SELMODRAFT_437348</name>
</gene>
<evidence type="ECO:0000256" key="5">
    <source>
        <dbReference type="ARBA" id="ARBA00012541"/>
    </source>
</evidence>
<dbReference type="Gene3D" id="2.60.40.10">
    <property type="entry name" value="Immunoglobulins"/>
    <property type="match status" value="1"/>
</dbReference>
<dbReference type="InterPro" id="IPR006047">
    <property type="entry name" value="GH13_cat_dom"/>
</dbReference>
<evidence type="ECO:0000313" key="13">
    <source>
        <dbReference type="Proteomes" id="UP000001514"/>
    </source>
</evidence>
<comment type="subcellular location">
    <subcellularLocation>
        <location evidence="2">Plastid</location>
        <location evidence="2">Amyloplast</location>
    </subcellularLocation>
</comment>
<comment type="catalytic activity">
    <reaction evidence="1">
        <text>Transfers a segment of a (1-&gt;4)-alpha-D-glucan chain to a primary hydroxy group in a similar glucan chain.</text>
        <dbReference type="EC" id="2.4.1.18"/>
    </reaction>
</comment>
<reference evidence="12 13" key="1">
    <citation type="journal article" date="2011" name="Science">
        <title>The Selaginella genome identifies genetic changes associated with the evolution of vascular plants.</title>
        <authorList>
            <person name="Banks J.A."/>
            <person name="Nishiyama T."/>
            <person name="Hasebe M."/>
            <person name="Bowman J.L."/>
            <person name="Gribskov M."/>
            <person name="dePamphilis C."/>
            <person name="Albert V.A."/>
            <person name="Aono N."/>
            <person name="Aoyama T."/>
            <person name="Ambrose B.A."/>
            <person name="Ashton N.W."/>
            <person name="Axtell M.J."/>
            <person name="Barker E."/>
            <person name="Barker M.S."/>
            <person name="Bennetzen J.L."/>
            <person name="Bonawitz N.D."/>
            <person name="Chapple C."/>
            <person name="Cheng C."/>
            <person name="Correa L.G."/>
            <person name="Dacre M."/>
            <person name="DeBarry J."/>
            <person name="Dreyer I."/>
            <person name="Elias M."/>
            <person name="Engstrom E.M."/>
            <person name="Estelle M."/>
            <person name="Feng L."/>
            <person name="Finet C."/>
            <person name="Floyd S.K."/>
            <person name="Frommer W.B."/>
            <person name="Fujita T."/>
            <person name="Gramzow L."/>
            <person name="Gutensohn M."/>
            <person name="Harholt J."/>
            <person name="Hattori M."/>
            <person name="Heyl A."/>
            <person name="Hirai T."/>
            <person name="Hiwatashi Y."/>
            <person name="Ishikawa M."/>
            <person name="Iwata M."/>
            <person name="Karol K.G."/>
            <person name="Koehler B."/>
            <person name="Kolukisaoglu U."/>
            <person name="Kubo M."/>
            <person name="Kurata T."/>
            <person name="Lalonde S."/>
            <person name="Li K."/>
            <person name="Li Y."/>
            <person name="Litt A."/>
            <person name="Lyons E."/>
            <person name="Manning G."/>
            <person name="Maruyama T."/>
            <person name="Michael T.P."/>
            <person name="Mikami K."/>
            <person name="Miyazaki S."/>
            <person name="Morinaga S."/>
            <person name="Murata T."/>
            <person name="Mueller-Roeber B."/>
            <person name="Nelson D.R."/>
            <person name="Obara M."/>
            <person name="Oguri Y."/>
            <person name="Olmstead R.G."/>
            <person name="Onodera N."/>
            <person name="Petersen B.L."/>
            <person name="Pils B."/>
            <person name="Prigge M."/>
            <person name="Rensing S.A."/>
            <person name="Riano-Pachon D.M."/>
            <person name="Roberts A.W."/>
            <person name="Sato Y."/>
            <person name="Scheller H.V."/>
            <person name="Schulz B."/>
            <person name="Schulz C."/>
            <person name="Shakirov E.V."/>
            <person name="Shibagaki N."/>
            <person name="Shinohara N."/>
            <person name="Shippen D.E."/>
            <person name="Soerensen I."/>
            <person name="Sotooka R."/>
            <person name="Sugimoto N."/>
            <person name="Sugita M."/>
            <person name="Sumikawa N."/>
            <person name="Tanurdzic M."/>
            <person name="Theissen G."/>
            <person name="Ulvskov P."/>
            <person name="Wakazuki S."/>
            <person name="Weng J.K."/>
            <person name="Willats W.W."/>
            <person name="Wipf D."/>
            <person name="Wolf P.G."/>
            <person name="Yang L."/>
            <person name="Zimmer A.D."/>
            <person name="Zhu Q."/>
            <person name="Mitros T."/>
            <person name="Hellsten U."/>
            <person name="Loque D."/>
            <person name="Otillar R."/>
            <person name="Salamov A."/>
            <person name="Schmutz J."/>
            <person name="Shapiro H."/>
            <person name="Lindquist E."/>
            <person name="Lucas S."/>
            <person name="Rokhsar D."/>
            <person name="Grigoriev I.V."/>
        </authorList>
    </citation>
    <scope>NUCLEOTIDE SEQUENCE [LARGE SCALE GENOMIC DNA]</scope>
</reference>
<dbReference type="KEGG" id="smo:SELMODRAFT_437348"/>
<dbReference type="InterPro" id="IPR017853">
    <property type="entry name" value="GH"/>
</dbReference>
<feature type="compositionally biased region" description="Low complexity" evidence="10">
    <location>
        <begin position="89"/>
        <end position="98"/>
    </location>
</feature>
<dbReference type="GO" id="GO:0005975">
    <property type="term" value="P:carbohydrate metabolic process"/>
    <property type="evidence" value="ECO:0000318"/>
    <property type="project" value="GO_Central"/>
</dbReference>
<dbReference type="FunCoup" id="D8QQC2">
    <property type="interactions" value="3053"/>
</dbReference>
<dbReference type="InterPro" id="IPR004193">
    <property type="entry name" value="Glyco_hydro_13_N"/>
</dbReference>
<dbReference type="InterPro" id="IPR006048">
    <property type="entry name" value="A-amylase/branching_C"/>
</dbReference>
<dbReference type="PRINTS" id="PR02028">
    <property type="entry name" value="CMYCBINDINGP"/>
</dbReference>
<dbReference type="CDD" id="cd22851">
    <property type="entry name" value="SMN_N"/>
    <property type="match status" value="1"/>
</dbReference>
<dbReference type="GO" id="GO:0019252">
    <property type="term" value="P:starch biosynthetic process"/>
    <property type="evidence" value="ECO:0007669"/>
    <property type="project" value="UniProtKB-UniPathway"/>
</dbReference>
<dbReference type="GO" id="GO:0005737">
    <property type="term" value="C:cytoplasm"/>
    <property type="evidence" value="ECO:0000318"/>
    <property type="project" value="GO_Central"/>
</dbReference>
<feature type="compositionally biased region" description="Low complexity" evidence="10">
    <location>
        <begin position="879"/>
        <end position="893"/>
    </location>
</feature>
<dbReference type="Pfam" id="PF00128">
    <property type="entry name" value="Alpha-amylase"/>
    <property type="match status" value="1"/>
</dbReference>
<feature type="domain" description="Glycosyl hydrolase family 13 catalytic" evidence="11">
    <location>
        <begin position="339"/>
        <end position="696"/>
    </location>
</feature>
<dbReference type="PANTHER" id="PTHR43651:SF3">
    <property type="entry name" value="1,4-ALPHA-GLUCAN-BRANCHING ENZYME"/>
    <property type="match status" value="1"/>
</dbReference>
<evidence type="ECO:0000259" key="11">
    <source>
        <dbReference type="SMART" id="SM00642"/>
    </source>
</evidence>
<dbReference type="FunFam" id="2.60.40.10:FF:000250">
    <property type="entry name" value="1,4-alpha-glucan-branching enzyme, chloroplastic/amyloplastic"/>
    <property type="match status" value="1"/>
</dbReference>
<dbReference type="AlphaFoldDB" id="D8QQC2"/>
<dbReference type="InterPro" id="IPR013780">
    <property type="entry name" value="Glyco_hydro_b"/>
</dbReference>
<evidence type="ECO:0000256" key="2">
    <source>
        <dbReference type="ARBA" id="ARBA00004602"/>
    </source>
</evidence>
<dbReference type="FunFam" id="2.60.40.1180:FF:000003">
    <property type="entry name" value="1,4-alpha-glucan-branching enzyme, chloroplastic/amyloplastic"/>
    <property type="match status" value="1"/>
</dbReference>
<dbReference type="GO" id="GO:0003844">
    <property type="term" value="F:1,4-alpha-glucan branching enzyme activity"/>
    <property type="evidence" value="ECO:0000318"/>
    <property type="project" value="GO_Central"/>
</dbReference>
<evidence type="ECO:0000256" key="1">
    <source>
        <dbReference type="ARBA" id="ARBA00000826"/>
    </source>
</evidence>
<evidence type="ECO:0000256" key="8">
    <source>
        <dbReference type="ARBA" id="ARBA00060592"/>
    </source>
</evidence>
<evidence type="ECO:0000313" key="12">
    <source>
        <dbReference type="EMBL" id="EFJ37770.1"/>
    </source>
</evidence>
<evidence type="ECO:0000256" key="6">
    <source>
        <dbReference type="ARBA" id="ARBA00022679"/>
    </source>
</evidence>
<evidence type="ECO:0000256" key="9">
    <source>
        <dbReference type="SAM" id="Coils"/>
    </source>
</evidence>
<dbReference type="STRING" id="88036.D8QQC2"/>
<feature type="region of interest" description="Disordered" evidence="10">
    <location>
        <begin position="859"/>
        <end position="898"/>
    </location>
</feature>
<dbReference type="CDD" id="cd11321">
    <property type="entry name" value="AmyAc_bac_euk_BE"/>
    <property type="match status" value="1"/>
</dbReference>
<dbReference type="GO" id="GO:0009501">
    <property type="term" value="C:amyloplast"/>
    <property type="evidence" value="ECO:0007669"/>
    <property type="project" value="UniProtKB-SubCell"/>
</dbReference>
<dbReference type="SMART" id="SM00642">
    <property type="entry name" value="Aamy"/>
    <property type="match status" value="1"/>
</dbReference>